<dbReference type="InterPro" id="IPR015943">
    <property type="entry name" value="WD40/YVTN_repeat-like_dom_sf"/>
</dbReference>
<dbReference type="Pfam" id="PF04151">
    <property type="entry name" value="PPC"/>
    <property type="match status" value="1"/>
</dbReference>
<organism evidence="3 4">
    <name type="scientific">Luteimonas lutimaris</name>
    <dbReference type="NCBI Taxonomy" id="698645"/>
    <lineage>
        <taxon>Bacteria</taxon>
        <taxon>Pseudomonadati</taxon>
        <taxon>Pseudomonadota</taxon>
        <taxon>Gammaproteobacteria</taxon>
        <taxon>Lysobacterales</taxon>
        <taxon>Lysobacteraceae</taxon>
        <taxon>Luteimonas</taxon>
    </lineage>
</organism>
<proteinExistence type="predicted"/>
<evidence type="ECO:0000256" key="1">
    <source>
        <dbReference type="SAM" id="SignalP"/>
    </source>
</evidence>
<sequence>MATKLLASALAAAIAMAAPIHAQAAGDAPLSLSLVRGGAVAADPVVAGDRVYIPTGRVVATWDYADPAAPIRVATSAPADGAINGLARHGDYLYASWRGYDGSAGVTTWSLADPDHPELVDQTEDYLDADNKILLGLAVANDHLYLFDNNHGVFVSDLADPAAPEFAATELTSAGQYTKITSSGNTIFATGRNWFGNTVLDVFDTSTPELPVLAASSAVDGLDNFSLSAEPGFVVGAGNELTLYDLNDAGQLSKRGWLDIPPAFIGVHVGDYAYTFGYGQGLDVWDIADIDAPAQSGHFDLEVFSARRAVQVGNTLLIPTETDLMQAVDVSTPEQPQRISTSWLPGGGAAKDMAVHGGNLVLLQANYGLTVNDAQTLAPTARFEADLPKSLEQRSFEEVEMSGDTAWLAAWGYGLIGVDLSDPAAPVEVGNVPFKFAAVLDIAGQYAYVAKWTNGGLFGVADISDPSAPTLVWQAGLTNQPYALKVDGSHAYMAESSESGTASDGGLRVYDLADPAAPVEVSHLNDGCGSGYDLAIDSGVSLLYLACGSGVQVIDIADPAAPAVVGRYDTGDDDQYTHVAQRGDRAWFADSDGLHELDVADPTQPTQVKLTPMGHQGVQRLAALDDGRLFALGGITGVHVLSPGDDTGPDATPLENKVPVGGLSGDAGEALLFAIEVPEGAAMLNILSYGGIGDVSLYASRDAEPAPGDADARSERQGNSETIRIANPAAGTYYIKVVGVKAFDRLTLQARY</sequence>
<feature type="signal peptide" evidence="1">
    <location>
        <begin position="1"/>
        <end position="24"/>
    </location>
</feature>
<dbReference type="Gene3D" id="2.60.120.380">
    <property type="match status" value="1"/>
</dbReference>
<dbReference type="Gene3D" id="2.130.10.10">
    <property type="entry name" value="YVTN repeat-like/Quinoprotein amine dehydrogenase"/>
    <property type="match status" value="1"/>
</dbReference>
<dbReference type="InterPro" id="IPR013211">
    <property type="entry name" value="LVIVD"/>
</dbReference>
<gene>
    <name evidence="3" type="ORF">GCM10022229_18430</name>
</gene>
<evidence type="ECO:0000259" key="2">
    <source>
        <dbReference type="Pfam" id="PF04151"/>
    </source>
</evidence>
<keyword evidence="1" id="KW-0732">Signal</keyword>
<reference evidence="4" key="1">
    <citation type="journal article" date="2019" name="Int. J. Syst. Evol. Microbiol.">
        <title>The Global Catalogue of Microorganisms (GCM) 10K type strain sequencing project: providing services to taxonomists for standard genome sequencing and annotation.</title>
        <authorList>
            <consortium name="The Broad Institute Genomics Platform"/>
            <consortium name="The Broad Institute Genome Sequencing Center for Infectious Disease"/>
            <person name="Wu L."/>
            <person name="Ma J."/>
        </authorList>
    </citation>
    <scope>NUCLEOTIDE SEQUENCE [LARGE SCALE GENOMIC DNA]</scope>
    <source>
        <strain evidence="4">JCM 16916</strain>
    </source>
</reference>
<feature type="chain" id="PRO_5045198807" evidence="1">
    <location>
        <begin position="25"/>
        <end position="752"/>
    </location>
</feature>
<name>A0ABP7MK29_9GAMM</name>
<dbReference type="Pfam" id="PF08309">
    <property type="entry name" value="LVIVD"/>
    <property type="match status" value="3"/>
</dbReference>
<dbReference type="Proteomes" id="UP001501727">
    <property type="component" value="Unassembled WGS sequence"/>
</dbReference>
<accession>A0ABP7MK29</accession>
<dbReference type="InterPro" id="IPR011044">
    <property type="entry name" value="Quino_amine_DH_bsu"/>
</dbReference>
<evidence type="ECO:0000313" key="4">
    <source>
        <dbReference type="Proteomes" id="UP001501727"/>
    </source>
</evidence>
<dbReference type="SUPFAM" id="SSF50969">
    <property type="entry name" value="YVTN repeat-like/Quinoprotein amine dehydrogenase"/>
    <property type="match status" value="2"/>
</dbReference>
<comment type="caution">
    <text evidence="3">The sequence shown here is derived from an EMBL/GenBank/DDBJ whole genome shotgun (WGS) entry which is preliminary data.</text>
</comment>
<dbReference type="RefSeq" id="WP_344759696.1">
    <property type="nucleotide sequence ID" value="NZ_BAAAZU010000009.1"/>
</dbReference>
<feature type="domain" description="Peptidase C-terminal archaeal/bacterial" evidence="2">
    <location>
        <begin position="672"/>
        <end position="738"/>
    </location>
</feature>
<keyword evidence="4" id="KW-1185">Reference proteome</keyword>
<dbReference type="InterPro" id="IPR007280">
    <property type="entry name" value="Peptidase_C_arc/bac"/>
</dbReference>
<dbReference type="EMBL" id="BAAAZU010000009">
    <property type="protein sequence ID" value="GAA3924865.1"/>
    <property type="molecule type" value="Genomic_DNA"/>
</dbReference>
<evidence type="ECO:0000313" key="3">
    <source>
        <dbReference type="EMBL" id="GAA3924865.1"/>
    </source>
</evidence>
<protein>
    <submittedName>
        <fullName evidence="3">PKD domain-containing protein</fullName>
    </submittedName>
</protein>